<organism evidence="2 3">
    <name type="scientific">Companilactobacillus pabuli</name>
    <dbReference type="NCBI Taxonomy" id="2714036"/>
    <lineage>
        <taxon>Bacteria</taxon>
        <taxon>Bacillati</taxon>
        <taxon>Bacillota</taxon>
        <taxon>Bacilli</taxon>
        <taxon>Lactobacillales</taxon>
        <taxon>Lactobacillaceae</taxon>
        <taxon>Companilactobacillus</taxon>
    </lineage>
</organism>
<dbReference type="RefSeq" id="WP_059074358.1">
    <property type="nucleotide sequence ID" value="NZ_CP049366.1"/>
</dbReference>
<proteinExistence type="inferred from homology"/>
<name>A0A7L7KTW4_9LACO</name>
<sequence length="80" mass="9390">MSEVKPLSSLRNYTKIFNELKPGHPIIFTKNGNEVGTLIDSKEWNKLQSEMRLIKELTREDKSFDGISLKEFRKNHNRNV</sequence>
<dbReference type="AlphaFoldDB" id="A0A7L7KTW4"/>
<gene>
    <name evidence="2" type="ORF">G6534_00590</name>
</gene>
<dbReference type="InterPro" id="IPR036165">
    <property type="entry name" value="YefM-like_sf"/>
</dbReference>
<accession>A0A7L7KTW4</accession>
<comment type="similarity">
    <text evidence="1">Belongs to the phD/YefM antitoxin family.</text>
</comment>
<dbReference type="Proteomes" id="UP000514410">
    <property type="component" value="Chromosome"/>
</dbReference>
<dbReference type="NCBIfam" id="TIGR01552">
    <property type="entry name" value="phd_fam"/>
    <property type="match status" value="1"/>
</dbReference>
<dbReference type="SUPFAM" id="SSF143120">
    <property type="entry name" value="YefM-like"/>
    <property type="match status" value="1"/>
</dbReference>
<evidence type="ECO:0000256" key="1">
    <source>
        <dbReference type="ARBA" id="ARBA00009981"/>
    </source>
</evidence>
<evidence type="ECO:0000313" key="3">
    <source>
        <dbReference type="Proteomes" id="UP000514410"/>
    </source>
</evidence>
<dbReference type="KEGG" id="cpab:G6534_00590"/>
<protein>
    <submittedName>
        <fullName evidence="2">Type II toxin-antitoxin system prevent-host-death family antitoxin</fullName>
    </submittedName>
</protein>
<dbReference type="EMBL" id="CP049366">
    <property type="protein sequence ID" value="QMT83240.1"/>
    <property type="molecule type" value="Genomic_DNA"/>
</dbReference>
<keyword evidence="3" id="KW-1185">Reference proteome</keyword>
<reference evidence="2 3" key="1">
    <citation type="submission" date="2020-02" db="EMBL/GenBank/DDBJ databases">
        <title>Complete Genome Sequence of Lactobacillus sp. NFFJ11 Isolated from animal feed.</title>
        <authorList>
            <person name="Jung J.Y."/>
        </authorList>
    </citation>
    <scope>NUCLEOTIDE SEQUENCE [LARGE SCALE GENOMIC DNA]</scope>
    <source>
        <strain evidence="2 3">NFFJ11</strain>
    </source>
</reference>
<evidence type="ECO:0000313" key="2">
    <source>
        <dbReference type="EMBL" id="QMT83240.1"/>
    </source>
</evidence>